<dbReference type="GO" id="GO:0008270">
    <property type="term" value="F:zinc ion binding"/>
    <property type="evidence" value="ECO:0007669"/>
    <property type="project" value="InterPro"/>
</dbReference>
<evidence type="ECO:0000256" key="1">
    <source>
        <dbReference type="ARBA" id="ARBA00001947"/>
    </source>
</evidence>
<dbReference type="NCBIfam" id="TIGR04183">
    <property type="entry name" value="Por_Secre_tail"/>
    <property type="match status" value="1"/>
</dbReference>
<evidence type="ECO:0000259" key="15">
    <source>
        <dbReference type="Pfam" id="PF18962"/>
    </source>
</evidence>
<dbReference type="InterPro" id="IPR027268">
    <property type="entry name" value="Peptidase_M4/M1_CTD_sf"/>
</dbReference>
<dbReference type="Pfam" id="PF18962">
    <property type="entry name" value="Por_Secre_tail"/>
    <property type="match status" value="1"/>
</dbReference>
<keyword evidence="17" id="KW-1185">Reference proteome</keyword>
<keyword evidence="5" id="KW-0645">Protease</keyword>
<evidence type="ECO:0000313" key="16">
    <source>
        <dbReference type="EMBL" id="GEQ85146.1"/>
    </source>
</evidence>
<accession>A0A5J4FYF6</accession>
<dbReference type="SUPFAM" id="SSF52025">
    <property type="entry name" value="PA domain"/>
    <property type="match status" value="1"/>
</dbReference>
<organism evidence="16 17">
    <name type="scientific">Patiriisocius marinistellae</name>
    <dbReference type="NCBI Taxonomy" id="2494560"/>
    <lineage>
        <taxon>Bacteria</taxon>
        <taxon>Pseudomonadati</taxon>
        <taxon>Bacteroidota</taxon>
        <taxon>Flavobacteriia</taxon>
        <taxon>Flavobacteriales</taxon>
        <taxon>Flavobacteriaceae</taxon>
        <taxon>Patiriisocius</taxon>
    </lineage>
</organism>
<evidence type="ECO:0000256" key="5">
    <source>
        <dbReference type="ARBA" id="ARBA00022670"/>
    </source>
</evidence>
<dbReference type="AlphaFoldDB" id="A0A5J4FYF6"/>
<evidence type="ECO:0000256" key="11">
    <source>
        <dbReference type="ARBA" id="ARBA00023145"/>
    </source>
</evidence>
<comment type="caution">
    <text evidence="16">The sequence shown here is derived from an EMBL/GenBank/DDBJ whole genome shotgun (WGS) entry which is preliminary data.</text>
</comment>
<proteinExistence type="inferred from homology"/>
<evidence type="ECO:0000256" key="9">
    <source>
        <dbReference type="ARBA" id="ARBA00022833"/>
    </source>
</evidence>
<evidence type="ECO:0000256" key="3">
    <source>
        <dbReference type="ARBA" id="ARBA00006006"/>
    </source>
</evidence>
<dbReference type="PANTHER" id="PTHR33478">
    <property type="entry name" value="EXTRACELLULAR METALLOPROTEINASE MEP"/>
    <property type="match status" value="1"/>
</dbReference>
<dbReference type="InterPro" id="IPR026444">
    <property type="entry name" value="Secre_tail"/>
</dbReference>
<evidence type="ECO:0000256" key="6">
    <source>
        <dbReference type="ARBA" id="ARBA00022723"/>
    </source>
</evidence>
<dbReference type="InterPro" id="IPR050371">
    <property type="entry name" value="Fungal_virulence_M36"/>
</dbReference>
<dbReference type="InterPro" id="IPR046450">
    <property type="entry name" value="PA_dom_sf"/>
</dbReference>
<keyword evidence="10" id="KW-0482">Metalloprotease</keyword>
<dbReference type="Pfam" id="PF02225">
    <property type="entry name" value="PA"/>
    <property type="match status" value="1"/>
</dbReference>
<evidence type="ECO:0000259" key="14">
    <source>
        <dbReference type="Pfam" id="PF02225"/>
    </source>
</evidence>
<dbReference type="InterPro" id="IPR003137">
    <property type="entry name" value="PA_domain"/>
</dbReference>
<evidence type="ECO:0000256" key="8">
    <source>
        <dbReference type="ARBA" id="ARBA00022801"/>
    </source>
</evidence>
<feature type="domain" description="PA" evidence="14">
    <location>
        <begin position="454"/>
        <end position="541"/>
    </location>
</feature>
<keyword evidence="4" id="KW-0964">Secreted</keyword>
<dbReference type="InterPro" id="IPR001842">
    <property type="entry name" value="Peptidase_M36"/>
</dbReference>
<dbReference type="GO" id="GO:0005615">
    <property type="term" value="C:extracellular space"/>
    <property type="evidence" value="ECO:0007669"/>
    <property type="project" value="InterPro"/>
</dbReference>
<dbReference type="Pfam" id="PF02128">
    <property type="entry name" value="Peptidase_M36"/>
    <property type="match status" value="1"/>
</dbReference>
<evidence type="ECO:0000256" key="2">
    <source>
        <dbReference type="ARBA" id="ARBA00004613"/>
    </source>
</evidence>
<keyword evidence="7 13" id="KW-0732">Signal</keyword>
<keyword evidence="11" id="KW-0865">Zymogen</keyword>
<comment type="subcellular location">
    <subcellularLocation>
        <location evidence="2">Secreted</location>
    </subcellularLocation>
</comment>
<evidence type="ECO:0000256" key="10">
    <source>
        <dbReference type="ARBA" id="ARBA00023049"/>
    </source>
</evidence>
<dbReference type="Proteomes" id="UP000326994">
    <property type="component" value="Unassembled WGS sequence"/>
</dbReference>
<feature type="domain" description="Secretion system C-terminal sorting" evidence="15">
    <location>
        <begin position="796"/>
        <end position="868"/>
    </location>
</feature>
<keyword evidence="9" id="KW-0862">Zinc</keyword>
<dbReference type="OrthoDB" id="5377264at2"/>
<feature type="signal peptide" evidence="13">
    <location>
        <begin position="1"/>
        <end position="18"/>
    </location>
</feature>
<comment type="similarity">
    <text evidence="3">Belongs to the peptidase M36 family.</text>
</comment>
<evidence type="ECO:0000256" key="4">
    <source>
        <dbReference type="ARBA" id="ARBA00022525"/>
    </source>
</evidence>
<dbReference type="RefSeq" id="WP_151893077.1">
    <property type="nucleotide sequence ID" value="NZ_BKCF01000001.1"/>
</dbReference>
<dbReference type="Gene3D" id="1.10.390.10">
    <property type="entry name" value="Neutral Protease Domain 2"/>
    <property type="match status" value="1"/>
</dbReference>
<evidence type="ECO:0000256" key="12">
    <source>
        <dbReference type="SAM" id="MobiDB-lite"/>
    </source>
</evidence>
<comment type="cofactor">
    <cofactor evidence="1">
        <name>Zn(2+)</name>
        <dbReference type="ChEBI" id="CHEBI:29105"/>
    </cofactor>
</comment>
<dbReference type="Gene3D" id="3.50.30.30">
    <property type="match status" value="1"/>
</dbReference>
<feature type="chain" id="PRO_5023915148" evidence="13">
    <location>
        <begin position="19"/>
        <end position="869"/>
    </location>
</feature>
<evidence type="ECO:0000313" key="17">
    <source>
        <dbReference type="Proteomes" id="UP000326994"/>
    </source>
</evidence>
<dbReference type="Gene3D" id="3.10.170.10">
    <property type="match status" value="1"/>
</dbReference>
<feature type="compositionally biased region" description="Polar residues" evidence="12">
    <location>
        <begin position="386"/>
        <end position="395"/>
    </location>
</feature>
<name>A0A5J4FYF6_9FLAO</name>
<dbReference type="SUPFAM" id="SSF55486">
    <property type="entry name" value="Metalloproteases ('zincins'), catalytic domain"/>
    <property type="match status" value="1"/>
</dbReference>
<dbReference type="GO" id="GO:0006508">
    <property type="term" value="P:proteolysis"/>
    <property type="evidence" value="ECO:0007669"/>
    <property type="project" value="UniProtKB-KW"/>
</dbReference>
<keyword evidence="6" id="KW-0479">Metal-binding</keyword>
<dbReference type="GO" id="GO:0004222">
    <property type="term" value="F:metalloendopeptidase activity"/>
    <property type="evidence" value="ECO:0007669"/>
    <property type="project" value="InterPro"/>
</dbReference>
<dbReference type="EMBL" id="BKCF01000001">
    <property type="protein sequence ID" value="GEQ85146.1"/>
    <property type="molecule type" value="Genomic_DNA"/>
</dbReference>
<dbReference type="CDD" id="cd04818">
    <property type="entry name" value="PA_subtilisin_1"/>
    <property type="match status" value="1"/>
</dbReference>
<sequence length="869" mass="92224">MKKALLLIACLTFGFIQAQDYSQIIKSYLGVNRSQLGLQPQDIENLNVNSHSFSKSLSAENVYVTQLINGIPVVNSISSFVIKGGEVNYAKVGFVVNANQKVNTTTASISASQAINSAASILGVSSPSGLQVLETVSSNSFIFNNGSISQDNIPVKLVYELNENNTLRLAWDLSIYYLDGSHYYSVRVDAISGDIISKNDWVVSCTFGERPHDHVKKQSFLGESVLFESNAMEVTSAGGAVYRVFPLPTESPNHGTDQLVSDPANAVASPFGWHDNDGVAGAEFTITRGNNVIARDDIDGNNTGGLSPDGGATLTFDFPYQFDTAPVNMLDAATTNLFYWNNIMHDVWYQYGFDEASGNFQDNNYGNGGNGNDFVDAQAQDGGGTNNANFSTPPDGNNGRMQMFLWSPAGPAGDPLTINNGPLMGDYTGVPATFGAPLPEDIAITTDLALVVDDNAGASVDENDACDMITNGTDLDGKIVVIRRGECEFGFKILAAENEGAVAVIMVNNVPDAPIAMGPGDFGDQVTIPGIMVSQADGDAIIAALLNGDTVNGSLINAGPYNIDGDLDNGIIAHEYGHGISNRLTGGPSAAGCLGNEEQMGEGWSDWFGLMLTMQSTDTRTDINGIGTYATGEPTDGGGIREAPYSTDFSINDYTYDDIKGNVSVPHGVGFVWATMLWEMTWDLVDEYGFDADFYNGTGGNNIAMQLVIDGLKLQGCNPGYIDGRDAILEADLIANGGANQCLIWGAFARRGLGVSASQGSSNNLFDGTEAYDEPTTPNCLLANGDRGSIDDNIIIFPNPSNGQVNIRAVQNGGAAVATIYDINGRKMITQDIDLTSTATLNASSLSTGVYILTINGSDYTHTTKLIIE</sequence>
<reference evidence="16 17" key="1">
    <citation type="submission" date="2019-08" db="EMBL/GenBank/DDBJ databases">
        <title>Ulvibacter marinistellae sp. nov., isolated from a starfish, Patiria pectinifera.</title>
        <authorList>
            <person name="Kawano K."/>
            <person name="Ushijima N."/>
            <person name="Kihara M."/>
            <person name="Itoh H."/>
        </authorList>
    </citation>
    <scope>NUCLEOTIDE SEQUENCE [LARGE SCALE GENOMIC DNA]</scope>
    <source>
        <strain evidence="16 17">KK4</strain>
    </source>
</reference>
<dbReference type="CDD" id="cd09596">
    <property type="entry name" value="M36"/>
    <property type="match status" value="1"/>
</dbReference>
<protein>
    <submittedName>
        <fullName evidence="16">Peptidase M36</fullName>
    </submittedName>
</protein>
<feature type="region of interest" description="Disordered" evidence="12">
    <location>
        <begin position="364"/>
        <end position="399"/>
    </location>
</feature>
<evidence type="ECO:0000256" key="7">
    <source>
        <dbReference type="ARBA" id="ARBA00022729"/>
    </source>
</evidence>
<keyword evidence="8" id="KW-0378">Hydrolase</keyword>
<dbReference type="NCBIfam" id="NF038113">
    <property type="entry name" value="T9SSA_dep_M36"/>
    <property type="match status" value="1"/>
</dbReference>
<dbReference type="PANTHER" id="PTHR33478:SF1">
    <property type="entry name" value="EXTRACELLULAR METALLOPROTEINASE MEP"/>
    <property type="match status" value="1"/>
</dbReference>
<evidence type="ECO:0000256" key="13">
    <source>
        <dbReference type="SAM" id="SignalP"/>
    </source>
</evidence>
<gene>
    <name evidence="16" type="ORF">ULMS_06540</name>
</gene>